<keyword evidence="2" id="KW-0408">Iron</keyword>
<dbReference type="Pfam" id="PF03098">
    <property type="entry name" value="An_peroxidase"/>
    <property type="match status" value="2"/>
</dbReference>
<evidence type="ECO:0000313" key="3">
    <source>
        <dbReference type="EMBL" id="KAH9364389.1"/>
    </source>
</evidence>
<dbReference type="OrthoDB" id="6511538at2759"/>
<dbReference type="Proteomes" id="UP000821853">
    <property type="component" value="Chromosome 10"/>
</dbReference>
<dbReference type="Gene3D" id="1.10.640.10">
    <property type="entry name" value="Haem peroxidase domain superfamily, animal type"/>
    <property type="match status" value="2"/>
</dbReference>
<accession>A0A9J6FMW6</accession>
<dbReference type="VEuPathDB" id="VectorBase:HLOH_065216"/>
<dbReference type="SUPFAM" id="SSF48113">
    <property type="entry name" value="Heme-dependent peroxidases"/>
    <property type="match status" value="1"/>
</dbReference>
<dbReference type="EMBL" id="JABSTR010000002">
    <property type="protein sequence ID" value="KAH9364389.1"/>
    <property type="molecule type" value="Genomic_DNA"/>
</dbReference>
<feature type="binding site" description="axial binding residue" evidence="2">
    <location>
        <position position="97"/>
    </location>
    <ligand>
        <name>heme b</name>
        <dbReference type="ChEBI" id="CHEBI:60344"/>
    </ligand>
    <ligandPart>
        <name>Fe</name>
        <dbReference type="ChEBI" id="CHEBI:18248"/>
    </ligandPart>
</feature>
<dbReference type="InterPro" id="IPR010255">
    <property type="entry name" value="Haem_peroxidase_sf"/>
</dbReference>
<dbReference type="GO" id="GO:0006979">
    <property type="term" value="P:response to oxidative stress"/>
    <property type="evidence" value="ECO:0007669"/>
    <property type="project" value="InterPro"/>
</dbReference>
<keyword evidence="1" id="KW-0560">Oxidoreductase</keyword>
<name>A0A9J6FMW6_HAELO</name>
<keyword evidence="2" id="KW-0479">Metal-binding</keyword>
<dbReference type="PRINTS" id="PR00457">
    <property type="entry name" value="ANPEROXIDASE"/>
</dbReference>
<evidence type="ECO:0000256" key="2">
    <source>
        <dbReference type="PIRSR" id="PIRSR619791-2"/>
    </source>
</evidence>
<sequence length="179" mass="21202">MLALTTLWVREHNRIAKKLACINPHWNDEMLFQVTKRIQEGRYQHIAFAEWLPWQLGPKAMDDYDLWVKATGRTTYDENLDGTLHNEFTAAHFRYAHANVDHDFWRFGDHAVTRFLFRIPPTPQGADLFAIDMQRGRDHGVRPYVDWVRHCRNITISDFADLKQVMPEEVAALYEELYE</sequence>
<proteinExistence type="predicted"/>
<dbReference type="OMA" id="ANEDIHP"/>
<keyword evidence="1" id="KW-0575">Peroxidase</keyword>
<comment type="caution">
    <text evidence="3">The sequence shown here is derived from an EMBL/GenBank/DDBJ whole genome shotgun (WGS) entry which is preliminary data.</text>
</comment>
<dbReference type="PANTHER" id="PTHR11475:SF143">
    <property type="entry name" value="PUTATIVE-RELATED"/>
    <property type="match status" value="1"/>
</dbReference>
<dbReference type="InterPro" id="IPR019791">
    <property type="entry name" value="Haem_peroxidase_animal"/>
</dbReference>
<evidence type="ECO:0000313" key="4">
    <source>
        <dbReference type="Proteomes" id="UP000821853"/>
    </source>
</evidence>
<dbReference type="InterPro" id="IPR037120">
    <property type="entry name" value="Haem_peroxidase_sf_animal"/>
</dbReference>
<dbReference type="GO" id="GO:0046872">
    <property type="term" value="F:metal ion binding"/>
    <property type="evidence" value="ECO:0007669"/>
    <property type="project" value="UniProtKB-KW"/>
</dbReference>
<gene>
    <name evidence="3" type="ORF">HPB48_012126</name>
</gene>
<organism evidence="3 4">
    <name type="scientific">Haemaphysalis longicornis</name>
    <name type="common">Bush tick</name>
    <dbReference type="NCBI Taxonomy" id="44386"/>
    <lineage>
        <taxon>Eukaryota</taxon>
        <taxon>Metazoa</taxon>
        <taxon>Ecdysozoa</taxon>
        <taxon>Arthropoda</taxon>
        <taxon>Chelicerata</taxon>
        <taxon>Arachnida</taxon>
        <taxon>Acari</taxon>
        <taxon>Parasitiformes</taxon>
        <taxon>Ixodida</taxon>
        <taxon>Ixodoidea</taxon>
        <taxon>Ixodidae</taxon>
        <taxon>Haemaphysalinae</taxon>
        <taxon>Haemaphysalis</taxon>
    </lineage>
</organism>
<keyword evidence="2" id="KW-0349">Heme</keyword>
<reference evidence="3 4" key="1">
    <citation type="journal article" date="2020" name="Cell">
        <title>Large-Scale Comparative Analyses of Tick Genomes Elucidate Their Genetic Diversity and Vector Capacities.</title>
        <authorList>
            <consortium name="Tick Genome and Microbiome Consortium (TIGMIC)"/>
            <person name="Jia N."/>
            <person name="Wang J."/>
            <person name="Shi W."/>
            <person name="Du L."/>
            <person name="Sun Y."/>
            <person name="Zhan W."/>
            <person name="Jiang J.F."/>
            <person name="Wang Q."/>
            <person name="Zhang B."/>
            <person name="Ji P."/>
            <person name="Bell-Sakyi L."/>
            <person name="Cui X.M."/>
            <person name="Yuan T.T."/>
            <person name="Jiang B.G."/>
            <person name="Yang W.F."/>
            <person name="Lam T.T."/>
            <person name="Chang Q.C."/>
            <person name="Ding S.J."/>
            <person name="Wang X.J."/>
            <person name="Zhu J.G."/>
            <person name="Ruan X.D."/>
            <person name="Zhao L."/>
            <person name="Wei J.T."/>
            <person name="Ye R.Z."/>
            <person name="Que T.C."/>
            <person name="Du C.H."/>
            <person name="Zhou Y.H."/>
            <person name="Cheng J.X."/>
            <person name="Dai P.F."/>
            <person name="Guo W.B."/>
            <person name="Han X.H."/>
            <person name="Huang E.J."/>
            <person name="Li L.F."/>
            <person name="Wei W."/>
            <person name="Gao Y.C."/>
            <person name="Liu J.Z."/>
            <person name="Shao H.Z."/>
            <person name="Wang X."/>
            <person name="Wang C.C."/>
            <person name="Yang T.C."/>
            <person name="Huo Q.B."/>
            <person name="Li W."/>
            <person name="Chen H.Y."/>
            <person name="Chen S.E."/>
            <person name="Zhou L.G."/>
            <person name="Ni X.B."/>
            <person name="Tian J.H."/>
            <person name="Sheng Y."/>
            <person name="Liu T."/>
            <person name="Pan Y.S."/>
            <person name="Xia L.Y."/>
            <person name="Li J."/>
            <person name="Zhao F."/>
            <person name="Cao W.C."/>
        </authorList>
    </citation>
    <scope>NUCLEOTIDE SEQUENCE [LARGE SCALE GENOMIC DNA]</scope>
    <source>
        <strain evidence="3">HaeL-2018</strain>
    </source>
</reference>
<dbReference type="AlphaFoldDB" id="A0A9J6FMW6"/>
<dbReference type="PROSITE" id="PS50292">
    <property type="entry name" value="PEROXIDASE_3"/>
    <property type="match status" value="1"/>
</dbReference>
<dbReference type="PANTHER" id="PTHR11475">
    <property type="entry name" value="OXIDASE/PEROXIDASE"/>
    <property type="match status" value="1"/>
</dbReference>
<keyword evidence="4" id="KW-1185">Reference proteome</keyword>
<dbReference type="GO" id="GO:0020037">
    <property type="term" value="F:heme binding"/>
    <property type="evidence" value="ECO:0007669"/>
    <property type="project" value="InterPro"/>
</dbReference>
<dbReference type="GO" id="GO:0004601">
    <property type="term" value="F:peroxidase activity"/>
    <property type="evidence" value="ECO:0007669"/>
    <property type="project" value="UniProtKB-KW"/>
</dbReference>
<evidence type="ECO:0000256" key="1">
    <source>
        <dbReference type="ARBA" id="ARBA00022559"/>
    </source>
</evidence>
<protein>
    <submittedName>
        <fullName evidence="3">Uncharacterized protein</fullName>
    </submittedName>
</protein>